<feature type="non-terminal residue" evidence="2">
    <location>
        <position position="115"/>
    </location>
</feature>
<proteinExistence type="predicted"/>
<organism evidence="2 3">
    <name type="scientific">Mucuna pruriens</name>
    <name type="common">Velvet bean</name>
    <name type="synonym">Dolichos pruriens</name>
    <dbReference type="NCBI Taxonomy" id="157652"/>
    <lineage>
        <taxon>Eukaryota</taxon>
        <taxon>Viridiplantae</taxon>
        <taxon>Streptophyta</taxon>
        <taxon>Embryophyta</taxon>
        <taxon>Tracheophyta</taxon>
        <taxon>Spermatophyta</taxon>
        <taxon>Magnoliopsida</taxon>
        <taxon>eudicotyledons</taxon>
        <taxon>Gunneridae</taxon>
        <taxon>Pentapetalae</taxon>
        <taxon>rosids</taxon>
        <taxon>fabids</taxon>
        <taxon>Fabales</taxon>
        <taxon>Fabaceae</taxon>
        <taxon>Papilionoideae</taxon>
        <taxon>50 kb inversion clade</taxon>
        <taxon>NPAAA clade</taxon>
        <taxon>indigoferoid/millettioid clade</taxon>
        <taxon>Phaseoleae</taxon>
        <taxon>Mucuna</taxon>
    </lineage>
</organism>
<dbReference type="EMBL" id="QJKJ01015171">
    <property type="protein sequence ID" value="RDX62956.1"/>
    <property type="molecule type" value="Genomic_DNA"/>
</dbReference>
<gene>
    <name evidence="2" type="ORF">CR513_58667</name>
</gene>
<comment type="caution">
    <text evidence="2">The sequence shown here is derived from an EMBL/GenBank/DDBJ whole genome shotgun (WGS) entry which is preliminary data.</text>
</comment>
<feature type="non-terminal residue" evidence="2">
    <location>
        <position position="1"/>
    </location>
</feature>
<reference evidence="2" key="1">
    <citation type="submission" date="2018-05" db="EMBL/GenBank/DDBJ databases">
        <title>Draft genome of Mucuna pruriens seed.</title>
        <authorList>
            <person name="Nnadi N.E."/>
            <person name="Vos R."/>
            <person name="Hasami M.H."/>
            <person name="Devisetty U.K."/>
            <person name="Aguiy J.C."/>
        </authorList>
    </citation>
    <scope>NUCLEOTIDE SEQUENCE [LARGE SCALE GENOMIC DNA]</scope>
    <source>
        <strain evidence="2">JCA_2017</strain>
    </source>
</reference>
<dbReference type="STRING" id="157652.A0A371EA92"/>
<keyword evidence="3" id="KW-1185">Reference proteome</keyword>
<protein>
    <submittedName>
        <fullName evidence="2">Uncharacterized protein</fullName>
    </submittedName>
</protein>
<dbReference type="Proteomes" id="UP000257109">
    <property type="component" value="Unassembled WGS sequence"/>
</dbReference>
<evidence type="ECO:0000313" key="3">
    <source>
        <dbReference type="Proteomes" id="UP000257109"/>
    </source>
</evidence>
<evidence type="ECO:0000313" key="2">
    <source>
        <dbReference type="EMBL" id="RDX62956.1"/>
    </source>
</evidence>
<feature type="region of interest" description="Disordered" evidence="1">
    <location>
        <begin position="68"/>
        <end position="91"/>
    </location>
</feature>
<evidence type="ECO:0000256" key="1">
    <source>
        <dbReference type="SAM" id="MobiDB-lite"/>
    </source>
</evidence>
<dbReference type="AlphaFoldDB" id="A0A371EA92"/>
<accession>A0A371EA92</accession>
<sequence>MMLFQTRQYLVGSHKELPATGMGQGRSPTLGSNRLSLHSSRFLKTNPHASEIHILRTISCTVSPIGSPLSRPRLPQHMNGRMSPSPISSPRTLLNTTHVKSELIPSEGGVLGFCT</sequence>
<name>A0A371EA92_MUCPR</name>